<evidence type="ECO:0000313" key="10">
    <source>
        <dbReference type="EMBL" id="KAH0934288.1"/>
    </source>
</evidence>
<dbReference type="PROSITE" id="PS01077">
    <property type="entry name" value="RIBOSOMAL_L37E"/>
    <property type="match status" value="1"/>
</dbReference>
<proteinExistence type="inferred from homology"/>
<keyword evidence="7" id="KW-0689">Ribosomal protein</keyword>
<dbReference type="SMART" id="SM00256">
    <property type="entry name" value="FBOX"/>
    <property type="match status" value="1"/>
</dbReference>
<dbReference type="InterPro" id="IPR001569">
    <property type="entry name" value="Ribosomal_eL37"/>
</dbReference>
<evidence type="ECO:0000256" key="2">
    <source>
        <dbReference type="ARBA" id="ARBA00022723"/>
    </source>
</evidence>
<comment type="similarity">
    <text evidence="1">Belongs to the eukaryotic ribosomal protein eL37 family.</text>
</comment>
<dbReference type="PROSITE" id="PS50181">
    <property type="entry name" value="FBOX"/>
    <property type="match status" value="1"/>
</dbReference>
<dbReference type="NCBIfam" id="TIGR01640">
    <property type="entry name" value="F_box_assoc_1"/>
    <property type="match status" value="1"/>
</dbReference>
<evidence type="ECO:0000256" key="1">
    <source>
        <dbReference type="ARBA" id="ARBA00009805"/>
    </source>
</evidence>
<keyword evidence="8" id="KW-0687">Ribonucleoprotein</keyword>
<keyword evidence="6" id="KW-0694">RNA-binding</keyword>
<keyword evidence="11" id="KW-1185">Reference proteome</keyword>
<protein>
    <recommendedName>
        <fullName evidence="9">F-box domain-containing protein</fullName>
    </recommendedName>
</protein>
<keyword evidence="5" id="KW-0862">Zinc</keyword>
<comment type="caution">
    <text evidence="10">The sequence shown here is derived from an EMBL/GenBank/DDBJ whole genome shotgun (WGS) entry which is preliminary data.</text>
</comment>
<keyword evidence="4" id="KW-0863">Zinc-finger</keyword>
<dbReference type="InterPro" id="IPR018267">
    <property type="entry name" value="Ribosomal_eL37_CS"/>
</dbReference>
<keyword evidence="3" id="KW-0699">rRNA-binding</keyword>
<dbReference type="Pfam" id="PF00646">
    <property type="entry name" value="F-box"/>
    <property type="match status" value="1"/>
</dbReference>
<dbReference type="Gene3D" id="1.20.1280.50">
    <property type="match status" value="1"/>
</dbReference>
<feature type="domain" description="F-box" evidence="9">
    <location>
        <begin position="1"/>
        <end position="43"/>
    </location>
</feature>
<dbReference type="Pfam" id="PF01907">
    <property type="entry name" value="Ribosomal_L37e"/>
    <property type="match status" value="1"/>
</dbReference>
<dbReference type="InterPro" id="IPR011331">
    <property type="entry name" value="Ribosomal_eL37/eL43"/>
</dbReference>
<evidence type="ECO:0000256" key="6">
    <source>
        <dbReference type="ARBA" id="ARBA00022884"/>
    </source>
</evidence>
<reference evidence="10 11" key="1">
    <citation type="submission" date="2021-05" db="EMBL/GenBank/DDBJ databases">
        <title>Genome Assembly of Synthetic Allotetraploid Brassica napus Reveals Homoeologous Exchanges between Subgenomes.</title>
        <authorList>
            <person name="Davis J.T."/>
        </authorList>
    </citation>
    <scope>NUCLEOTIDE SEQUENCE [LARGE SCALE GENOMIC DNA]</scope>
    <source>
        <strain evidence="11">cv. Da-Ae</strain>
        <tissue evidence="10">Seedling</tissue>
    </source>
</reference>
<evidence type="ECO:0000256" key="5">
    <source>
        <dbReference type="ARBA" id="ARBA00022833"/>
    </source>
</evidence>
<sequence length="513" mass="57343">MRRELPFDVVVEILARTPVKDLIRFRCVCKTCRSVVQILYLVMMVLEDVNLNVRDNKLLLDAGLVGHCHGLFCLYFEDMTFGVWNPSLRELRRVQTRHVSNWAEIGFGYDHSSQDYKIVLVLDMRGSHSKALVLSLTSGESRMIDVPCLENIVVLIRMRLPGTLVGENNYWQVYDDKVLSFDLVSETFNYCPGPSNCGKAFPQVIEGLRGRGLCTVGVDALSSDIIVWSAQHDEKIGGIKCWSKICNLSRGLLEISTSCSIAQIHLVSAITYGGLLLVLVGIDGKESIGRESKLVAYNLEEKSLTNVEISLPLYTYGSTLLTYVETLVPIPGSFMNIETGAKEVHFLHAEEEEDLVNAHYKQVKDTINIINLEKNLLVEGHQPGNQLDVYISRQNTIVSQKAAGIPTAEPSCSFPVVSLTKGTGSFGKRRNKSHTLCVRCGRRSFHIQKSRCSACAYPAARKRTYNWSVKAIRRKTTGTGRMRYLKNVPRRFKTGFREGTEAKPRNKAASASA</sequence>
<keyword evidence="2" id="KW-0479">Metal-binding</keyword>
<accession>A0ABQ8DY61</accession>
<evidence type="ECO:0000313" key="11">
    <source>
        <dbReference type="Proteomes" id="UP000824890"/>
    </source>
</evidence>
<dbReference type="SUPFAM" id="SSF81383">
    <property type="entry name" value="F-box domain"/>
    <property type="match status" value="1"/>
</dbReference>
<organism evidence="10 11">
    <name type="scientific">Brassica napus</name>
    <name type="common">Rape</name>
    <dbReference type="NCBI Taxonomy" id="3708"/>
    <lineage>
        <taxon>Eukaryota</taxon>
        <taxon>Viridiplantae</taxon>
        <taxon>Streptophyta</taxon>
        <taxon>Embryophyta</taxon>
        <taxon>Tracheophyta</taxon>
        <taxon>Spermatophyta</taxon>
        <taxon>Magnoliopsida</taxon>
        <taxon>eudicotyledons</taxon>
        <taxon>Gunneridae</taxon>
        <taxon>Pentapetalae</taxon>
        <taxon>rosids</taxon>
        <taxon>malvids</taxon>
        <taxon>Brassicales</taxon>
        <taxon>Brassicaceae</taxon>
        <taxon>Brassiceae</taxon>
        <taxon>Brassica</taxon>
    </lineage>
</organism>
<dbReference type="SUPFAM" id="SSF57829">
    <property type="entry name" value="Zn-binding ribosomal proteins"/>
    <property type="match status" value="1"/>
</dbReference>
<dbReference type="Pfam" id="PF07734">
    <property type="entry name" value="FBA_1"/>
    <property type="match status" value="1"/>
</dbReference>
<name>A0ABQ8DY61_BRANA</name>
<dbReference type="InterPro" id="IPR006527">
    <property type="entry name" value="F-box-assoc_dom_typ1"/>
</dbReference>
<dbReference type="InterPro" id="IPR036047">
    <property type="entry name" value="F-box-like_dom_sf"/>
</dbReference>
<dbReference type="EMBL" id="JAGKQM010000003">
    <property type="protein sequence ID" value="KAH0934288.1"/>
    <property type="molecule type" value="Genomic_DNA"/>
</dbReference>
<dbReference type="InterPro" id="IPR001810">
    <property type="entry name" value="F-box_dom"/>
</dbReference>
<dbReference type="InterPro" id="IPR011332">
    <property type="entry name" value="Ribosomal_zn-bd"/>
</dbReference>
<dbReference type="Proteomes" id="UP000824890">
    <property type="component" value="Unassembled WGS sequence"/>
</dbReference>
<evidence type="ECO:0000256" key="8">
    <source>
        <dbReference type="ARBA" id="ARBA00023274"/>
    </source>
</evidence>
<dbReference type="PANTHER" id="PTHR10768">
    <property type="entry name" value="60S RIBOSOMAL PROTEIN L37"/>
    <property type="match status" value="1"/>
</dbReference>
<dbReference type="CDD" id="cd22157">
    <property type="entry name" value="F-box_AtFBW1-like"/>
    <property type="match status" value="1"/>
</dbReference>
<evidence type="ECO:0000256" key="4">
    <source>
        <dbReference type="ARBA" id="ARBA00022771"/>
    </source>
</evidence>
<gene>
    <name evidence="10" type="ORF">HID58_011405</name>
</gene>
<evidence type="ECO:0000259" key="9">
    <source>
        <dbReference type="PROSITE" id="PS50181"/>
    </source>
</evidence>
<dbReference type="PANTHER" id="PTHR10768:SF32">
    <property type="entry name" value="RIBOSOMAL PROTEIN L37"/>
    <property type="match status" value="1"/>
</dbReference>
<evidence type="ECO:0000256" key="7">
    <source>
        <dbReference type="ARBA" id="ARBA00022980"/>
    </source>
</evidence>
<dbReference type="Gene3D" id="2.20.25.30">
    <property type="match status" value="1"/>
</dbReference>
<evidence type="ECO:0000256" key="3">
    <source>
        <dbReference type="ARBA" id="ARBA00022730"/>
    </source>
</evidence>
<dbReference type="InterPro" id="IPR017451">
    <property type="entry name" value="F-box-assoc_interact_dom"/>
</dbReference>